<dbReference type="EMBL" id="JBBNAE010000005">
    <property type="protein sequence ID" value="KAK9123523.1"/>
    <property type="molecule type" value="Genomic_DNA"/>
</dbReference>
<keyword evidence="2" id="KW-1185">Reference proteome</keyword>
<name>A0AAP0IXI9_9MAGN</name>
<accession>A0AAP0IXI9</accession>
<comment type="caution">
    <text evidence="1">The sequence shown here is derived from an EMBL/GenBank/DDBJ whole genome shotgun (WGS) entry which is preliminary data.</text>
</comment>
<gene>
    <name evidence="1" type="ORF">Sjap_013125</name>
</gene>
<dbReference type="Proteomes" id="UP001417504">
    <property type="component" value="Unassembled WGS sequence"/>
</dbReference>
<proteinExistence type="predicted"/>
<dbReference type="AlphaFoldDB" id="A0AAP0IXI9"/>
<organism evidence="1 2">
    <name type="scientific">Stephania japonica</name>
    <dbReference type="NCBI Taxonomy" id="461633"/>
    <lineage>
        <taxon>Eukaryota</taxon>
        <taxon>Viridiplantae</taxon>
        <taxon>Streptophyta</taxon>
        <taxon>Embryophyta</taxon>
        <taxon>Tracheophyta</taxon>
        <taxon>Spermatophyta</taxon>
        <taxon>Magnoliopsida</taxon>
        <taxon>Ranunculales</taxon>
        <taxon>Menispermaceae</taxon>
        <taxon>Menispermoideae</taxon>
        <taxon>Cissampelideae</taxon>
        <taxon>Stephania</taxon>
    </lineage>
</organism>
<reference evidence="1 2" key="1">
    <citation type="submission" date="2024-01" db="EMBL/GenBank/DDBJ databases">
        <title>Genome assemblies of Stephania.</title>
        <authorList>
            <person name="Yang L."/>
        </authorList>
    </citation>
    <scope>NUCLEOTIDE SEQUENCE [LARGE SCALE GENOMIC DNA]</scope>
    <source>
        <strain evidence="1">QJT</strain>
        <tissue evidence="1">Leaf</tissue>
    </source>
</reference>
<evidence type="ECO:0000313" key="2">
    <source>
        <dbReference type="Proteomes" id="UP001417504"/>
    </source>
</evidence>
<protein>
    <submittedName>
        <fullName evidence="1">Uncharacterized protein</fullName>
    </submittedName>
</protein>
<evidence type="ECO:0000313" key="1">
    <source>
        <dbReference type="EMBL" id="KAK9123523.1"/>
    </source>
</evidence>
<sequence length="95" mass="10468">MELLVLADVTTNDWKRGAVKACYGHGGRMRESQVAVGVARRKITLDKRPQLVALLPDHSDWNIVGDHTNLRLISHSLRSGQTNGSEEPLVVIPCV</sequence>